<keyword evidence="3" id="KW-0238">DNA-binding</keyword>
<reference evidence="5" key="1">
    <citation type="submission" date="2016-10" db="EMBL/GenBank/DDBJ databases">
        <authorList>
            <person name="Varghese N."/>
            <person name="Submissions S."/>
        </authorList>
    </citation>
    <scope>NUCLEOTIDE SEQUENCE [LARGE SCALE GENOMIC DNA]</scope>
    <source>
        <strain evidence="5">LMG 25555</strain>
    </source>
</reference>
<dbReference type="GO" id="GO:0009307">
    <property type="term" value="P:DNA restriction-modification system"/>
    <property type="evidence" value="ECO:0007669"/>
    <property type="project" value="UniProtKB-KW"/>
</dbReference>
<dbReference type="CDD" id="cd17246">
    <property type="entry name" value="RMtype1_S_SonII-TRD2-CR2_like"/>
    <property type="match status" value="1"/>
</dbReference>
<evidence type="ECO:0000313" key="6">
    <source>
        <dbReference type="Proteomes" id="UP000183613"/>
    </source>
</evidence>
<evidence type="ECO:0000256" key="3">
    <source>
        <dbReference type="ARBA" id="ARBA00023125"/>
    </source>
</evidence>
<name>A0A1H5K5K3_PSEDM</name>
<dbReference type="InterPro" id="IPR044946">
    <property type="entry name" value="Restrct_endonuc_typeI_TRD_sf"/>
</dbReference>
<dbReference type="PANTHER" id="PTHR30408:SF12">
    <property type="entry name" value="TYPE I RESTRICTION ENZYME MJAVIII SPECIFICITY SUBUNIT"/>
    <property type="match status" value="1"/>
</dbReference>
<dbReference type="InterPro" id="IPR000055">
    <property type="entry name" value="Restrct_endonuc_typeI_TRD"/>
</dbReference>
<dbReference type="PANTHER" id="PTHR30408">
    <property type="entry name" value="TYPE-1 RESTRICTION ENZYME ECOKI SPECIFICITY PROTEIN"/>
    <property type="match status" value="1"/>
</dbReference>
<evidence type="ECO:0000313" key="5">
    <source>
        <dbReference type="EMBL" id="SEE59318.1"/>
    </source>
</evidence>
<dbReference type="EMBL" id="FNUD01000002">
    <property type="protein sequence ID" value="SEE59318.1"/>
    <property type="molecule type" value="Genomic_DNA"/>
</dbReference>
<dbReference type="SUPFAM" id="SSF116734">
    <property type="entry name" value="DNA methylase specificity domain"/>
    <property type="match status" value="2"/>
</dbReference>
<proteinExistence type="inferred from homology"/>
<dbReference type="AlphaFoldDB" id="A0A1H5K5K3"/>
<dbReference type="Proteomes" id="UP000183613">
    <property type="component" value="Unassembled WGS sequence"/>
</dbReference>
<comment type="caution">
    <text evidence="5">The sequence shown here is derived from an EMBL/GenBank/DDBJ whole genome shotgun (WGS) entry which is preliminary data.</text>
</comment>
<feature type="domain" description="Type I restriction modification DNA specificity" evidence="4">
    <location>
        <begin position="112"/>
        <end position="199"/>
    </location>
</feature>
<feature type="domain" description="Type I restriction modification DNA specificity" evidence="4">
    <location>
        <begin position="294"/>
        <end position="410"/>
    </location>
</feature>
<evidence type="ECO:0000259" key="4">
    <source>
        <dbReference type="Pfam" id="PF01420"/>
    </source>
</evidence>
<keyword evidence="6" id="KW-1185">Reference proteome</keyword>
<gene>
    <name evidence="5" type="ORF">SAMN04489800_1371</name>
</gene>
<protein>
    <submittedName>
        <fullName evidence="5">Type I restriction enzyme, S subunit</fullName>
    </submittedName>
</protein>
<dbReference type="Gene3D" id="3.90.220.20">
    <property type="entry name" value="DNA methylase specificity domains"/>
    <property type="match status" value="2"/>
</dbReference>
<dbReference type="RefSeq" id="WP_048359426.1">
    <property type="nucleotide sequence ID" value="NZ_FNUD01000002.1"/>
</dbReference>
<comment type="similarity">
    <text evidence="1">Belongs to the type-I restriction system S methylase family.</text>
</comment>
<sequence length="429" mass="48720">MSSKTKTTATKAVGKPAFIPKLRFPEFREAGEWERKTLATYLTDCSGRVPSDTKLPIYSSTRDGLKRQDKYFDGRTLHNNNEYGVVPPNGFVYRHMSDDGLFKFNINETGGEIAVSKEYPVFRTKNLNSYFLLAKLNEGFDFKQFAFSQKAGGTRTRLYFSRLCEWETLIPSPPEQKKIAECLSSLQQLTAGQARKLEALKAHKKGLMQLLFPREGESQPRLRFPEFQNASEWKREKLSSCLIKVIDYRGKAPPKSKSGVPLITAKNVRFGWLDMTNDEYIEEKKYEEWMTRGIPLAGDVLFTTEAPLGNVALFPCAGKFALGQRLLTLRSNPEKCLPEFLFHSLLSPSMQEDIDFHSTGSTAKGIKSKVFVNLSFCYPKDIHEQKFIADCLTKLDDLIAAQTQKLEALKTHKKGLMQQFFPVPAEMEA</sequence>
<evidence type="ECO:0000256" key="1">
    <source>
        <dbReference type="ARBA" id="ARBA00010923"/>
    </source>
</evidence>
<evidence type="ECO:0000256" key="2">
    <source>
        <dbReference type="ARBA" id="ARBA00022747"/>
    </source>
</evidence>
<organism evidence="5 6">
    <name type="scientific">Pseudomonas deceptionensis</name>
    <dbReference type="NCBI Taxonomy" id="882211"/>
    <lineage>
        <taxon>Bacteria</taxon>
        <taxon>Pseudomonadati</taxon>
        <taxon>Pseudomonadota</taxon>
        <taxon>Gammaproteobacteria</taxon>
        <taxon>Pseudomonadales</taxon>
        <taxon>Pseudomonadaceae</taxon>
        <taxon>Pseudomonas</taxon>
    </lineage>
</organism>
<accession>A0A1H5K5K3</accession>
<dbReference type="GO" id="GO:0003677">
    <property type="term" value="F:DNA binding"/>
    <property type="evidence" value="ECO:0007669"/>
    <property type="project" value="UniProtKB-KW"/>
</dbReference>
<dbReference type="Gene3D" id="1.10.287.1120">
    <property type="entry name" value="Bipartite methylase S protein"/>
    <property type="match status" value="1"/>
</dbReference>
<dbReference type="Pfam" id="PF01420">
    <property type="entry name" value="Methylase_S"/>
    <property type="match status" value="2"/>
</dbReference>
<dbReference type="InterPro" id="IPR052021">
    <property type="entry name" value="Type-I_RS_S_subunit"/>
</dbReference>
<keyword evidence="2" id="KW-0680">Restriction system</keyword>
<dbReference type="OrthoDB" id="9798929at2"/>